<feature type="transmembrane region" description="Helical" evidence="7">
    <location>
        <begin position="214"/>
        <end position="236"/>
    </location>
</feature>
<feature type="transmembrane region" description="Helical" evidence="7">
    <location>
        <begin position="315"/>
        <end position="337"/>
    </location>
</feature>
<name>A0A927J2L7_9MICO</name>
<evidence type="ECO:0000259" key="8">
    <source>
        <dbReference type="PROSITE" id="PS50850"/>
    </source>
</evidence>
<keyword evidence="10" id="KW-1185">Reference proteome</keyword>
<protein>
    <submittedName>
        <fullName evidence="9">MFS transporter</fullName>
    </submittedName>
</protein>
<sequence>MTSGTSRRYYTVWTVGSSAPPRTPRRPSYVEGIAVTATHLPTAPARTPAPRPEAGARRRWLALAVLMLPVLLVSIDNTVLSFALPQISEALRPSGTQLLWIIDVYPLVLAGLLVPMGSFADRVGRRRLLLVGAVGFAAVSVVAAYAPSAGALVASRAALGFFGAMLMPSTLSLLRNVFTDRQERRLAIAIWASAFAGGAALGPIVGGFLLEHFWWGSVFLLAVPVLVVLLVLAPIFVPESRDPAPGRIDPLSIVLVMATMTPVVYGIKSLAKDGMSVLGVAGVVVGLVAGTSFVRRQLRRPDPMLDVRLFTRRAFSGAVLVNLLSVFSLVGFLFFVSQDVQLVLGLSPMQAGLALLPGLTVMVTAGLLVVRVVRRVRPAHVVAVALTCSATGYAIVALGGGGSGLWLLVVAFAVLSLGVGAAETVSNDLIVSSVPPEQAGAASAISETAYEGGSVLGTAVLGSILTASYHANVVVPAGVQDADAAAAAETLGGATQVAQTLPTAQSQALLDSAHAAFGSGVGVTSLIGLVLMLGAAVLALVTLRDARA</sequence>
<evidence type="ECO:0000256" key="6">
    <source>
        <dbReference type="ARBA" id="ARBA00023136"/>
    </source>
</evidence>
<reference evidence="9" key="1">
    <citation type="journal article" date="2018" name="Curr. Microbiol.">
        <title>Cellulosimicrobium arenosum sp. nov., Isolated from Marine Sediment Sand.</title>
        <authorList>
            <person name="Oh M."/>
            <person name="Kim J.H."/>
            <person name="Yoon J.H."/>
            <person name="Schumann P."/>
            <person name="Kim W."/>
        </authorList>
    </citation>
    <scope>NUCLEOTIDE SEQUENCE</scope>
    <source>
        <strain evidence="9">KCTC 49039</strain>
    </source>
</reference>
<feature type="transmembrane region" description="Helical" evidence="7">
    <location>
        <begin position="153"/>
        <end position="174"/>
    </location>
</feature>
<dbReference type="InterPro" id="IPR020846">
    <property type="entry name" value="MFS_dom"/>
</dbReference>
<dbReference type="InterPro" id="IPR036259">
    <property type="entry name" value="MFS_trans_sf"/>
</dbReference>
<evidence type="ECO:0000256" key="1">
    <source>
        <dbReference type="ARBA" id="ARBA00004651"/>
    </source>
</evidence>
<dbReference type="CDD" id="cd17321">
    <property type="entry name" value="MFS_MMR_MDR_like"/>
    <property type="match status" value="1"/>
</dbReference>
<keyword evidence="2" id="KW-0813">Transport</keyword>
<evidence type="ECO:0000256" key="4">
    <source>
        <dbReference type="ARBA" id="ARBA00022692"/>
    </source>
</evidence>
<feature type="transmembrane region" description="Helical" evidence="7">
    <location>
        <begin position="186"/>
        <end position="208"/>
    </location>
</feature>
<dbReference type="Gene3D" id="1.20.1250.20">
    <property type="entry name" value="MFS general substrate transporter like domains"/>
    <property type="match status" value="1"/>
</dbReference>
<evidence type="ECO:0000313" key="10">
    <source>
        <dbReference type="Proteomes" id="UP000610846"/>
    </source>
</evidence>
<dbReference type="EMBL" id="JACYHB010000020">
    <property type="protein sequence ID" value="MBD8080753.1"/>
    <property type="molecule type" value="Genomic_DNA"/>
</dbReference>
<reference evidence="9" key="2">
    <citation type="submission" date="2020-09" db="EMBL/GenBank/DDBJ databases">
        <authorList>
            <person name="Yu Y."/>
        </authorList>
    </citation>
    <scope>NUCLEOTIDE SEQUENCE</scope>
    <source>
        <strain evidence="9">KCTC 49039</strain>
    </source>
</reference>
<accession>A0A927J2L7</accession>
<keyword evidence="5 7" id="KW-1133">Transmembrane helix</keyword>
<feature type="transmembrane region" description="Helical" evidence="7">
    <location>
        <begin position="128"/>
        <end position="147"/>
    </location>
</feature>
<evidence type="ECO:0000313" key="9">
    <source>
        <dbReference type="EMBL" id="MBD8080753.1"/>
    </source>
</evidence>
<dbReference type="GO" id="GO:0005886">
    <property type="term" value="C:plasma membrane"/>
    <property type="evidence" value="ECO:0007669"/>
    <property type="project" value="UniProtKB-SubCell"/>
</dbReference>
<feature type="domain" description="Major facilitator superfamily (MFS) profile" evidence="8">
    <location>
        <begin position="62"/>
        <end position="547"/>
    </location>
</feature>
<dbReference type="GO" id="GO:0022857">
    <property type="term" value="F:transmembrane transporter activity"/>
    <property type="evidence" value="ECO:0007669"/>
    <property type="project" value="InterPro"/>
</dbReference>
<proteinExistence type="predicted"/>
<feature type="transmembrane region" description="Helical" evidence="7">
    <location>
        <begin position="515"/>
        <end position="541"/>
    </location>
</feature>
<comment type="subcellular location">
    <subcellularLocation>
        <location evidence="1">Cell membrane</location>
        <topology evidence="1">Multi-pass membrane protein</topology>
    </subcellularLocation>
</comment>
<dbReference type="Proteomes" id="UP000610846">
    <property type="component" value="Unassembled WGS sequence"/>
</dbReference>
<dbReference type="InterPro" id="IPR011701">
    <property type="entry name" value="MFS"/>
</dbReference>
<feature type="transmembrane region" description="Helical" evidence="7">
    <location>
        <begin position="248"/>
        <end position="268"/>
    </location>
</feature>
<gene>
    <name evidence="9" type="ORF">IF651_17055</name>
</gene>
<evidence type="ECO:0000256" key="7">
    <source>
        <dbReference type="SAM" id="Phobius"/>
    </source>
</evidence>
<organism evidence="9 10">
    <name type="scientific">Cellulosimicrobium arenosum</name>
    <dbReference type="NCBI Taxonomy" id="2708133"/>
    <lineage>
        <taxon>Bacteria</taxon>
        <taxon>Bacillati</taxon>
        <taxon>Actinomycetota</taxon>
        <taxon>Actinomycetes</taxon>
        <taxon>Micrococcales</taxon>
        <taxon>Promicromonosporaceae</taxon>
        <taxon>Cellulosimicrobium</taxon>
    </lineage>
</organism>
<keyword evidence="6 7" id="KW-0472">Membrane</keyword>
<evidence type="ECO:0000256" key="2">
    <source>
        <dbReference type="ARBA" id="ARBA00022448"/>
    </source>
</evidence>
<evidence type="ECO:0000256" key="3">
    <source>
        <dbReference type="ARBA" id="ARBA00022475"/>
    </source>
</evidence>
<feature type="transmembrane region" description="Helical" evidence="7">
    <location>
        <begin position="274"/>
        <end position="294"/>
    </location>
</feature>
<keyword evidence="3" id="KW-1003">Cell membrane</keyword>
<dbReference type="PANTHER" id="PTHR42718">
    <property type="entry name" value="MAJOR FACILITATOR SUPERFAMILY MULTIDRUG TRANSPORTER MFSC"/>
    <property type="match status" value="1"/>
</dbReference>
<feature type="transmembrane region" description="Helical" evidence="7">
    <location>
        <begin position="60"/>
        <end position="85"/>
    </location>
</feature>
<dbReference type="PROSITE" id="PS50850">
    <property type="entry name" value="MFS"/>
    <property type="match status" value="1"/>
</dbReference>
<feature type="transmembrane region" description="Helical" evidence="7">
    <location>
        <begin position="97"/>
        <end position="116"/>
    </location>
</feature>
<dbReference type="Pfam" id="PF07690">
    <property type="entry name" value="MFS_1"/>
    <property type="match status" value="1"/>
</dbReference>
<dbReference type="AlphaFoldDB" id="A0A927J2L7"/>
<keyword evidence="4 7" id="KW-0812">Transmembrane</keyword>
<dbReference type="SUPFAM" id="SSF103473">
    <property type="entry name" value="MFS general substrate transporter"/>
    <property type="match status" value="1"/>
</dbReference>
<comment type="caution">
    <text evidence="9">The sequence shown here is derived from an EMBL/GenBank/DDBJ whole genome shotgun (WGS) entry which is preliminary data.</text>
</comment>
<feature type="transmembrane region" description="Helical" evidence="7">
    <location>
        <begin position="349"/>
        <end position="369"/>
    </location>
</feature>
<evidence type="ECO:0000256" key="5">
    <source>
        <dbReference type="ARBA" id="ARBA00022989"/>
    </source>
</evidence>
<dbReference type="PANTHER" id="PTHR42718:SF47">
    <property type="entry name" value="METHYL VIOLOGEN RESISTANCE PROTEIN SMVA"/>
    <property type="match status" value="1"/>
</dbReference>